<keyword evidence="5" id="KW-0411">Iron-sulfur</keyword>
<evidence type="ECO:0000256" key="3">
    <source>
        <dbReference type="ARBA" id="ARBA00023002"/>
    </source>
</evidence>
<feature type="domain" description="Cysteine-rich" evidence="6">
    <location>
        <begin position="253"/>
        <end position="334"/>
    </location>
</feature>
<dbReference type="PANTHER" id="PTHR43255:SF1">
    <property type="entry name" value="IRON-SULFUR-BINDING OXIDOREDUCTASE FADF-RELATED"/>
    <property type="match status" value="1"/>
</dbReference>
<dbReference type="InterPro" id="IPR004017">
    <property type="entry name" value="Cys_rich_dom"/>
</dbReference>
<dbReference type="GO" id="GO:0016491">
    <property type="term" value="F:oxidoreductase activity"/>
    <property type="evidence" value="ECO:0007669"/>
    <property type="project" value="UniProtKB-KW"/>
</dbReference>
<evidence type="ECO:0000259" key="6">
    <source>
        <dbReference type="Pfam" id="PF02754"/>
    </source>
</evidence>
<keyword evidence="1" id="KW-0004">4Fe-4S</keyword>
<reference evidence="8 9" key="1">
    <citation type="submission" date="2015-09" db="EMBL/GenBank/DDBJ databases">
        <title>Sorangium comparison.</title>
        <authorList>
            <person name="Zaburannyi N."/>
            <person name="Bunk B."/>
            <person name="Overmann J."/>
            <person name="Mueller R."/>
        </authorList>
    </citation>
    <scope>NUCLEOTIDE SEQUENCE [LARGE SCALE GENOMIC DNA]</scope>
    <source>
        <strain evidence="8 9">So ce836</strain>
    </source>
</reference>
<dbReference type="PANTHER" id="PTHR43255">
    <property type="entry name" value="IRON-SULFUR-BINDING OXIDOREDUCTASE FADF-RELATED-RELATED"/>
    <property type="match status" value="1"/>
</dbReference>
<organism evidence="8 9">
    <name type="scientific">Sorangium cellulosum</name>
    <name type="common">Polyangium cellulosum</name>
    <dbReference type="NCBI Taxonomy" id="56"/>
    <lineage>
        <taxon>Bacteria</taxon>
        <taxon>Pseudomonadati</taxon>
        <taxon>Myxococcota</taxon>
        <taxon>Polyangia</taxon>
        <taxon>Polyangiales</taxon>
        <taxon>Polyangiaceae</taxon>
        <taxon>Sorangium</taxon>
    </lineage>
</organism>
<feature type="domain" description="4Fe-4S ferredoxin-type" evidence="7">
    <location>
        <begin position="16"/>
        <end position="84"/>
    </location>
</feature>
<dbReference type="EMBL" id="CP012672">
    <property type="protein sequence ID" value="AUX37179.1"/>
    <property type="molecule type" value="Genomic_DNA"/>
</dbReference>
<keyword evidence="3" id="KW-0560">Oxidoreductase</keyword>
<evidence type="ECO:0000256" key="1">
    <source>
        <dbReference type="ARBA" id="ARBA00022485"/>
    </source>
</evidence>
<dbReference type="GO" id="GO:0051539">
    <property type="term" value="F:4 iron, 4 sulfur cluster binding"/>
    <property type="evidence" value="ECO:0007669"/>
    <property type="project" value="UniProtKB-KW"/>
</dbReference>
<dbReference type="GO" id="GO:0046872">
    <property type="term" value="F:metal ion binding"/>
    <property type="evidence" value="ECO:0007669"/>
    <property type="project" value="UniProtKB-KW"/>
</dbReference>
<sequence length="361" mass="39135">MSQLRLKLLEPHRTSLEKCVYCPKLSRAACPVSNVEANETVTPWGKMSMAYFAARGDVPLDAPHADPAWACSACYACRERCDHKNEVATVLTDARAELFARGLEPEGARRVAARFRAREDGRAGERDGRIQPDPAAVHVLVGCGYERHAPDVARDALEATEALTGAPVRPVRACCGLPLLYAGDRPGFEAAARRLAAEVAAGERFVAVDPGCARAVRVEYARVGVSVKSPELFVDLARASLDRLQRSTSERRVRYHDPCQLGRGLDRYDAPREILARITGRPPEEFIHRREHADCSGGGGLVPATRPASSAAIADGRIAEHRALGGGLLVTHCAQSLRRFRTRGEPAEDLASLVARAVAPR</sequence>
<evidence type="ECO:0000256" key="4">
    <source>
        <dbReference type="ARBA" id="ARBA00023004"/>
    </source>
</evidence>
<evidence type="ECO:0000313" key="8">
    <source>
        <dbReference type="EMBL" id="AUX37179.1"/>
    </source>
</evidence>
<dbReference type="Pfam" id="PF02754">
    <property type="entry name" value="CCG"/>
    <property type="match status" value="2"/>
</dbReference>
<keyword evidence="2" id="KW-0479">Metal-binding</keyword>
<dbReference type="RefSeq" id="WP_129579863.1">
    <property type="nucleotide sequence ID" value="NZ_CP012672.1"/>
</dbReference>
<keyword evidence="4" id="KW-0408">Iron</keyword>
<dbReference type="Proteomes" id="UP000295497">
    <property type="component" value="Chromosome"/>
</dbReference>
<proteinExistence type="predicted"/>
<dbReference type="InterPro" id="IPR051460">
    <property type="entry name" value="HdrC_iron-sulfur_subunit"/>
</dbReference>
<dbReference type="GO" id="GO:0005886">
    <property type="term" value="C:plasma membrane"/>
    <property type="evidence" value="ECO:0007669"/>
    <property type="project" value="TreeGrafter"/>
</dbReference>
<gene>
    <name evidence="8" type="ORF">SOCE836_094010</name>
</gene>
<evidence type="ECO:0000256" key="5">
    <source>
        <dbReference type="ARBA" id="ARBA00023014"/>
    </source>
</evidence>
<protein>
    <submittedName>
        <fullName evidence="8">Fe-S oxidoreductase</fullName>
    </submittedName>
</protein>
<accession>A0A4P2R2G5</accession>
<dbReference type="Pfam" id="PF13183">
    <property type="entry name" value="Fer4_8"/>
    <property type="match status" value="1"/>
</dbReference>
<dbReference type="InterPro" id="IPR017896">
    <property type="entry name" value="4Fe4S_Fe-S-bd"/>
</dbReference>
<dbReference type="SUPFAM" id="SSF46548">
    <property type="entry name" value="alpha-helical ferredoxin"/>
    <property type="match status" value="1"/>
</dbReference>
<evidence type="ECO:0000259" key="7">
    <source>
        <dbReference type="Pfam" id="PF13183"/>
    </source>
</evidence>
<dbReference type="InterPro" id="IPR009051">
    <property type="entry name" value="Helical_ferredxn"/>
</dbReference>
<feature type="domain" description="Cysteine-rich" evidence="6">
    <location>
        <begin position="139"/>
        <end position="214"/>
    </location>
</feature>
<evidence type="ECO:0000256" key="2">
    <source>
        <dbReference type="ARBA" id="ARBA00022723"/>
    </source>
</evidence>
<evidence type="ECO:0000313" key="9">
    <source>
        <dbReference type="Proteomes" id="UP000295497"/>
    </source>
</evidence>
<dbReference type="AlphaFoldDB" id="A0A4P2R2G5"/>
<name>A0A4P2R2G5_SORCE</name>
<dbReference type="Gene3D" id="1.10.1060.10">
    <property type="entry name" value="Alpha-helical ferredoxin"/>
    <property type="match status" value="1"/>
</dbReference>